<keyword evidence="2" id="KW-1185">Reference proteome</keyword>
<evidence type="ECO:0008006" key="3">
    <source>
        <dbReference type="Google" id="ProtNLM"/>
    </source>
</evidence>
<dbReference type="PANTHER" id="PTHR11733:SF241">
    <property type="entry name" value="GH26575P-RELATED"/>
    <property type="match status" value="1"/>
</dbReference>
<reference evidence="1 2" key="1">
    <citation type="journal article" date="2023" name="Arcadia Sci">
        <title>De novo assembly of a long-read Amblyomma americanum tick genome.</title>
        <authorList>
            <person name="Chou S."/>
            <person name="Poskanzer K.E."/>
            <person name="Rollins M."/>
            <person name="Thuy-Boun P.S."/>
        </authorList>
    </citation>
    <scope>NUCLEOTIDE SEQUENCE [LARGE SCALE GENOMIC DNA]</scope>
    <source>
        <strain evidence="1">F_SG_1</strain>
        <tissue evidence="1">Salivary glands</tissue>
    </source>
</reference>
<dbReference type="InterPro" id="IPR024079">
    <property type="entry name" value="MetalloPept_cat_dom_sf"/>
</dbReference>
<dbReference type="PANTHER" id="PTHR11733">
    <property type="entry name" value="ZINC METALLOPROTEASE FAMILY M13 NEPRILYSIN-RELATED"/>
    <property type="match status" value="1"/>
</dbReference>
<dbReference type="SUPFAM" id="SSF55486">
    <property type="entry name" value="Metalloproteases ('zincins'), catalytic domain"/>
    <property type="match status" value="1"/>
</dbReference>
<dbReference type="InterPro" id="IPR000718">
    <property type="entry name" value="Peptidase_M13"/>
</dbReference>
<dbReference type="Gene3D" id="3.40.390.10">
    <property type="entry name" value="Collagenase (Catalytic Domain)"/>
    <property type="match status" value="1"/>
</dbReference>
<dbReference type="GO" id="GO:0005886">
    <property type="term" value="C:plasma membrane"/>
    <property type="evidence" value="ECO:0007669"/>
    <property type="project" value="TreeGrafter"/>
</dbReference>
<dbReference type="PROSITE" id="PS51885">
    <property type="entry name" value="NEPRILYSIN"/>
    <property type="match status" value="1"/>
</dbReference>
<gene>
    <name evidence="1" type="ORF">V5799_024187</name>
</gene>
<evidence type="ECO:0000313" key="1">
    <source>
        <dbReference type="EMBL" id="KAK8772569.1"/>
    </source>
</evidence>
<dbReference type="EMBL" id="JARKHS020018109">
    <property type="protein sequence ID" value="KAK8772569.1"/>
    <property type="molecule type" value="Genomic_DNA"/>
</dbReference>
<dbReference type="AlphaFoldDB" id="A0AAQ4ECR7"/>
<proteinExistence type="predicted"/>
<accession>A0AAQ4ECR7</accession>
<evidence type="ECO:0000313" key="2">
    <source>
        <dbReference type="Proteomes" id="UP001321473"/>
    </source>
</evidence>
<name>A0AAQ4ECR7_AMBAM</name>
<sequence length="180" mass="20057">MAAVVALTTALGVFWFLLPRERKSSSTTTQRQAPLCKNSHCTTAVKMLKAIMKPEADPCHDFYTFVCGNYHNPSGQVPVQMDEEMYSSLARTLHATRSYPLRDQSAAQKAGALYKNCVEGPLDETESLRAFVESVGLGLSSYAYAEALDKITMLFFKYNITFWTCPWTTPSSLVANDSWC</sequence>
<dbReference type="Proteomes" id="UP001321473">
    <property type="component" value="Unassembled WGS sequence"/>
</dbReference>
<protein>
    <recommendedName>
        <fullName evidence="3">M13 family peptidase</fullName>
    </recommendedName>
</protein>
<organism evidence="1 2">
    <name type="scientific">Amblyomma americanum</name>
    <name type="common">Lone star tick</name>
    <dbReference type="NCBI Taxonomy" id="6943"/>
    <lineage>
        <taxon>Eukaryota</taxon>
        <taxon>Metazoa</taxon>
        <taxon>Ecdysozoa</taxon>
        <taxon>Arthropoda</taxon>
        <taxon>Chelicerata</taxon>
        <taxon>Arachnida</taxon>
        <taxon>Acari</taxon>
        <taxon>Parasitiformes</taxon>
        <taxon>Ixodida</taxon>
        <taxon>Ixodoidea</taxon>
        <taxon>Ixodidae</taxon>
        <taxon>Amblyomminae</taxon>
        <taxon>Amblyomma</taxon>
    </lineage>
</organism>
<comment type="caution">
    <text evidence="1">The sequence shown here is derived from an EMBL/GenBank/DDBJ whole genome shotgun (WGS) entry which is preliminary data.</text>
</comment>
<dbReference type="GO" id="GO:0004222">
    <property type="term" value="F:metalloendopeptidase activity"/>
    <property type="evidence" value="ECO:0007669"/>
    <property type="project" value="InterPro"/>
</dbReference>
<dbReference type="GO" id="GO:0016485">
    <property type="term" value="P:protein processing"/>
    <property type="evidence" value="ECO:0007669"/>
    <property type="project" value="TreeGrafter"/>
</dbReference>